<dbReference type="InterPro" id="IPR006909">
    <property type="entry name" value="Rad21/Rec8_C_eu"/>
</dbReference>
<organism evidence="6">
    <name type="scientific">Oikopleura dioica</name>
    <name type="common">Tunicate</name>
    <dbReference type="NCBI Taxonomy" id="34765"/>
    <lineage>
        <taxon>Eukaryota</taxon>
        <taxon>Metazoa</taxon>
        <taxon>Chordata</taxon>
        <taxon>Tunicata</taxon>
        <taxon>Appendicularia</taxon>
        <taxon>Copelata</taxon>
        <taxon>Oikopleuridae</taxon>
        <taxon>Oikopleura</taxon>
    </lineage>
</organism>
<dbReference type="GO" id="GO:1990414">
    <property type="term" value="P:replication-born double-strand break repair via sister chromatid exchange"/>
    <property type="evidence" value="ECO:0007669"/>
    <property type="project" value="TreeGrafter"/>
</dbReference>
<dbReference type="AlphaFoldDB" id="E4WYQ3"/>
<dbReference type="Pfam" id="PF04825">
    <property type="entry name" value="Rad21_Rec8_N"/>
    <property type="match status" value="1"/>
</dbReference>
<dbReference type="OrthoDB" id="10071381at2759"/>
<proteinExistence type="predicted"/>
<reference evidence="6" key="1">
    <citation type="journal article" date="2010" name="Science">
        <title>Plasticity of animal genome architecture unmasked by rapid evolution of a pelagic tunicate.</title>
        <authorList>
            <person name="Denoeud F."/>
            <person name="Henriet S."/>
            <person name="Mungpakdee S."/>
            <person name="Aury J.M."/>
            <person name="Da Silva C."/>
            <person name="Brinkmann H."/>
            <person name="Mikhaleva J."/>
            <person name="Olsen L.C."/>
            <person name="Jubin C."/>
            <person name="Canestro C."/>
            <person name="Bouquet J.M."/>
            <person name="Danks G."/>
            <person name="Poulain J."/>
            <person name="Campsteijn C."/>
            <person name="Adamski M."/>
            <person name="Cross I."/>
            <person name="Yadetie F."/>
            <person name="Muffato M."/>
            <person name="Louis A."/>
            <person name="Butcher S."/>
            <person name="Tsagkogeorga G."/>
            <person name="Konrad A."/>
            <person name="Singh S."/>
            <person name="Jensen M.F."/>
            <person name="Cong E.H."/>
            <person name="Eikeseth-Otteraa H."/>
            <person name="Noel B."/>
            <person name="Anthouard V."/>
            <person name="Porcel B.M."/>
            <person name="Kachouri-Lafond R."/>
            <person name="Nishino A."/>
            <person name="Ugolini M."/>
            <person name="Chourrout P."/>
            <person name="Nishida H."/>
            <person name="Aasland R."/>
            <person name="Huzurbazar S."/>
            <person name="Westhof E."/>
            <person name="Delsuc F."/>
            <person name="Lehrach H."/>
            <person name="Reinhardt R."/>
            <person name="Weissenbach J."/>
            <person name="Roy S.W."/>
            <person name="Artiguenave F."/>
            <person name="Postlethwait J.H."/>
            <person name="Manak J.R."/>
            <person name="Thompson E.M."/>
            <person name="Jaillon O."/>
            <person name="Du Pasquier L."/>
            <person name="Boudinot P."/>
            <person name="Liberles D.A."/>
            <person name="Volff J.N."/>
            <person name="Philippe H."/>
            <person name="Lenhard B."/>
            <person name="Roest Crollius H."/>
            <person name="Wincker P."/>
            <person name="Chourrout D."/>
        </authorList>
    </citation>
    <scope>NUCLEOTIDE SEQUENCE [LARGE SCALE GENOMIC DNA]</scope>
</reference>
<evidence type="ECO:0000256" key="2">
    <source>
        <dbReference type="ARBA" id="ARBA00023242"/>
    </source>
</evidence>
<evidence type="ECO:0000313" key="6">
    <source>
        <dbReference type="EMBL" id="CBY22818.1"/>
    </source>
</evidence>
<evidence type="ECO:0000259" key="5">
    <source>
        <dbReference type="Pfam" id="PF04825"/>
    </source>
</evidence>
<evidence type="ECO:0008006" key="8">
    <source>
        <dbReference type="Google" id="ProtNLM"/>
    </source>
</evidence>
<dbReference type="InterPro" id="IPR039781">
    <property type="entry name" value="Rad21/Rec8-like"/>
</dbReference>
<name>E4WYQ3_OIKDI</name>
<dbReference type="Pfam" id="PF04824">
    <property type="entry name" value="Rad21_Rec8"/>
    <property type="match status" value="1"/>
</dbReference>
<keyword evidence="2" id="KW-0539">Nucleus</keyword>
<feature type="domain" description="Rad21/Rec8-like protein C-terminal eukaryotic" evidence="4">
    <location>
        <begin position="500"/>
        <end position="536"/>
    </location>
</feature>
<dbReference type="InterPro" id="IPR006910">
    <property type="entry name" value="Rad21_Rec8_N"/>
</dbReference>
<dbReference type="PANTHER" id="PTHR12585">
    <property type="entry name" value="SCC1 / RAD21 FAMILY MEMBER"/>
    <property type="match status" value="1"/>
</dbReference>
<evidence type="ECO:0000313" key="7">
    <source>
        <dbReference type="Proteomes" id="UP000001307"/>
    </source>
</evidence>
<evidence type="ECO:0000256" key="1">
    <source>
        <dbReference type="ARBA" id="ARBA00004123"/>
    </source>
</evidence>
<accession>E4WYQ3</accession>
<keyword evidence="7" id="KW-1185">Reference proteome</keyword>
<feature type="domain" description="Rad21/Rec8-like protein N-terminal" evidence="5">
    <location>
        <begin position="12"/>
        <end position="108"/>
    </location>
</feature>
<sequence>MLLADLYAGSGKRDDLNLLWTAATLHGTKLGKKLSYAKVFTVDLMRIIDSICSQSNFTLIRSAILLKGSVVVHEKKVTYFLSDCVRFHDQLKFPLQVQKDKQKTQKSKTKKDPNLLFGLKLDDEVPEIKFDNAFFNQNKARIDQITLRDDSEFLNMGDINLDEAELSKVFANGMDFNDPELLKEMEEICKASIEDQTLLANNMTVSSINEHGRRADQSVLSTVTTGINNSEIQAPEIPLPEMSIMNKPVNPDMTMDMTGGKSILTTPGSAMTPGAAETPSMINAQMSTPKEPENMEVVKKKKKSKLFIDNELIGDNPGRNDPSPLINEPDFAPEFEVPDTWSSKPKAFFDFPFLSNRLLSSSFEGMFKSTMMCDNQSKRRKRQVEEQREPENPQTPADSLLDRTHCPSSKRVRRDPRFTGDDESLNKFGDLSIQTPQVADPSLLNESPFVLPEKISPPNFAELHPTSATLITPAQASALLRDPDVQRKSVLGIIRNLPCRTKTNACRVFYQCLVEAAKEEILIDQRKPFEDITVHVNV</sequence>
<gene>
    <name evidence="6" type="ORF">GSOID_T00013592001</name>
</gene>
<dbReference type="PANTHER" id="PTHR12585:SF69">
    <property type="entry name" value="FI11703P"/>
    <property type="match status" value="1"/>
</dbReference>
<dbReference type="GO" id="GO:0008278">
    <property type="term" value="C:cohesin complex"/>
    <property type="evidence" value="ECO:0007669"/>
    <property type="project" value="InterPro"/>
</dbReference>
<dbReference type="GO" id="GO:0007062">
    <property type="term" value="P:sister chromatid cohesion"/>
    <property type="evidence" value="ECO:0007669"/>
    <property type="project" value="InterPro"/>
</dbReference>
<dbReference type="EMBL" id="FN653019">
    <property type="protein sequence ID" value="CBY22818.1"/>
    <property type="molecule type" value="Genomic_DNA"/>
</dbReference>
<dbReference type="GO" id="GO:0003682">
    <property type="term" value="F:chromatin binding"/>
    <property type="evidence" value="ECO:0007669"/>
    <property type="project" value="TreeGrafter"/>
</dbReference>
<evidence type="ECO:0000259" key="4">
    <source>
        <dbReference type="Pfam" id="PF04824"/>
    </source>
</evidence>
<dbReference type="GO" id="GO:0005634">
    <property type="term" value="C:nucleus"/>
    <property type="evidence" value="ECO:0007669"/>
    <property type="project" value="UniProtKB-SubCell"/>
</dbReference>
<comment type="subcellular location">
    <subcellularLocation>
        <location evidence="1">Nucleus</location>
    </subcellularLocation>
</comment>
<protein>
    <recommendedName>
        <fullName evidence="8">Rad21/Rec8-like protein N-terminal domain-containing protein</fullName>
    </recommendedName>
</protein>
<feature type="region of interest" description="Disordered" evidence="3">
    <location>
        <begin position="373"/>
        <end position="429"/>
    </location>
</feature>
<dbReference type="InParanoid" id="E4WYQ3"/>
<evidence type="ECO:0000256" key="3">
    <source>
        <dbReference type="SAM" id="MobiDB-lite"/>
    </source>
</evidence>
<dbReference type="Proteomes" id="UP000001307">
    <property type="component" value="Unassembled WGS sequence"/>
</dbReference>